<dbReference type="InterPro" id="IPR043148">
    <property type="entry name" value="TagF_C"/>
</dbReference>
<dbReference type="RefSeq" id="WP_168147693.1">
    <property type="nucleotide sequence ID" value="NZ_JAAVXB010000004.1"/>
</dbReference>
<sequence>MRVLFPYLAQIHQIPHSLPVAVQLALRHPQIEVHVAGVSPRHLETVRQMLGRHAPQARIALKRLDIGWEDRGLMALGRSIAGKRRTMRLNRDYFAGFDAIVTPESTSLYLRKLGIGATMIRTGHGAGDRAIAVSERVGEFDLVLIGGDKMERRMLDVGIIRRGAYVKGVYAKFDWMLPSAAGRAPLFDNGRPTVLYNPHFRPQLSSWPKWGRAVLEHFAADTRYNLIFAPHIRLFDSPMRKLHEHQLRRYAALPNIHVDLGSERSIDMSYTGAADLYLGDVSSQVTEFLYHTRPCAFLNAHGVQWTDDPNYRFWHMGPVVEACDELGATVDRAFATHADYVDRQRHYFTSSFGLTPGQTSSPHAADGIAQFLDGQAIVV</sequence>
<keyword evidence="2" id="KW-1185">Reference proteome</keyword>
<reference evidence="1" key="1">
    <citation type="submission" date="2020-03" db="EMBL/GenBank/DDBJ databases">
        <title>Solimonas marina sp. nov., isolated from deep seawater of the Pacific Ocean.</title>
        <authorList>
            <person name="Liu X."/>
            <person name="Lai Q."/>
            <person name="Sun F."/>
            <person name="Gai Y."/>
            <person name="Li G."/>
            <person name="Shao Z."/>
        </authorList>
    </citation>
    <scope>NUCLEOTIDE SEQUENCE</scope>
    <source>
        <strain evidence="1">C16B3</strain>
    </source>
</reference>
<comment type="caution">
    <text evidence="1">The sequence shown here is derived from an EMBL/GenBank/DDBJ whole genome shotgun (WGS) entry which is preliminary data.</text>
</comment>
<proteinExistence type="predicted"/>
<dbReference type="Gene3D" id="3.40.50.12580">
    <property type="match status" value="1"/>
</dbReference>
<gene>
    <name evidence="1" type="ORF">G7Y82_08885</name>
</gene>
<evidence type="ECO:0000313" key="1">
    <source>
        <dbReference type="EMBL" id="NKF22434.1"/>
    </source>
</evidence>
<name>A0A970B8M5_9GAMM</name>
<organism evidence="1 2">
    <name type="scientific">Solimonas marina</name>
    <dbReference type="NCBI Taxonomy" id="2714601"/>
    <lineage>
        <taxon>Bacteria</taxon>
        <taxon>Pseudomonadati</taxon>
        <taxon>Pseudomonadota</taxon>
        <taxon>Gammaproteobacteria</taxon>
        <taxon>Nevskiales</taxon>
        <taxon>Nevskiaceae</taxon>
        <taxon>Solimonas</taxon>
    </lineage>
</organism>
<dbReference type="Proteomes" id="UP000653472">
    <property type="component" value="Unassembled WGS sequence"/>
</dbReference>
<evidence type="ECO:0000313" key="2">
    <source>
        <dbReference type="Proteomes" id="UP000653472"/>
    </source>
</evidence>
<protein>
    <submittedName>
        <fullName evidence="1">Sensor domain-containing protein</fullName>
    </submittedName>
</protein>
<dbReference type="EMBL" id="JAAVXB010000004">
    <property type="protein sequence ID" value="NKF22434.1"/>
    <property type="molecule type" value="Genomic_DNA"/>
</dbReference>
<accession>A0A970B8M5</accession>
<dbReference type="AlphaFoldDB" id="A0A970B8M5"/>